<dbReference type="Proteomes" id="UP000466586">
    <property type="component" value="Unassembled WGS sequence"/>
</dbReference>
<dbReference type="SUPFAM" id="SSF54637">
    <property type="entry name" value="Thioesterase/thiol ester dehydrase-isomerase"/>
    <property type="match status" value="1"/>
</dbReference>
<comment type="caution">
    <text evidence="1">The sequence shown here is derived from an EMBL/GenBank/DDBJ whole genome shotgun (WGS) entry which is preliminary data.</text>
</comment>
<name>A0A7K1YBS6_9SPHI</name>
<protein>
    <submittedName>
        <fullName evidence="1">Thioesterase</fullName>
    </submittedName>
</protein>
<dbReference type="PANTHER" id="PTHR31793">
    <property type="entry name" value="4-HYDROXYBENZOYL-COA THIOESTERASE FAMILY MEMBER"/>
    <property type="match status" value="1"/>
</dbReference>
<accession>A0A7K1YBS6</accession>
<dbReference type="CDD" id="cd00586">
    <property type="entry name" value="4HBT"/>
    <property type="match status" value="1"/>
</dbReference>
<evidence type="ECO:0000313" key="1">
    <source>
        <dbReference type="EMBL" id="MXV52043.1"/>
    </source>
</evidence>
<dbReference type="Pfam" id="PF13279">
    <property type="entry name" value="4HBT_2"/>
    <property type="match status" value="1"/>
</dbReference>
<keyword evidence="2" id="KW-1185">Reference proteome</keyword>
<gene>
    <name evidence="1" type="ORF">GS399_13765</name>
</gene>
<organism evidence="1 2">
    <name type="scientific">Hufsiella arboris</name>
    <dbReference type="NCBI Taxonomy" id="2695275"/>
    <lineage>
        <taxon>Bacteria</taxon>
        <taxon>Pseudomonadati</taxon>
        <taxon>Bacteroidota</taxon>
        <taxon>Sphingobacteriia</taxon>
        <taxon>Sphingobacteriales</taxon>
        <taxon>Sphingobacteriaceae</taxon>
        <taxon>Hufsiella</taxon>
    </lineage>
</organism>
<dbReference type="GO" id="GO:0047617">
    <property type="term" value="F:fatty acyl-CoA hydrolase activity"/>
    <property type="evidence" value="ECO:0007669"/>
    <property type="project" value="TreeGrafter"/>
</dbReference>
<dbReference type="InterPro" id="IPR050563">
    <property type="entry name" value="4-hydroxybenzoyl-CoA_TE"/>
</dbReference>
<proteinExistence type="predicted"/>
<sequence length="146" mass="17071">MDSFSKKISIRWADLDPNFHLRHSVYYDFGSQFRVELLNQHGLTLKVMQNESIGPILFREECVFRREIVFGQDITITAKMSKMRSDASRWTIQHEFLNDENKLCALLTLDGAWMDTQKRKLASPIPQIVVDVFNKFPKAEDFTLLT</sequence>
<dbReference type="EMBL" id="WVHT01000006">
    <property type="protein sequence ID" value="MXV52043.1"/>
    <property type="molecule type" value="Genomic_DNA"/>
</dbReference>
<evidence type="ECO:0000313" key="2">
    <source>
        <dbReference type="Proteomes" id="UP000466586"/>
    </source>
</evidence>
<dbReference type="AlphaFoldDB" id="A0A7K1YBS6"/>
<reference evidence="1 2" key="1">
    <citation type="submission" date="2019-11" db="EMBL/GenBank/DDBJ databases">
        <title>Pedobacter sp. HMF7647 Genome sequencing and assembly.</title>
        <authorList>
            <person name="Kang H."/>
            <person name="Kim H."/>
            <person name="Joh K."/>
        </authorList>
    </citation>
    <scope>NUCLEOTIDE SEQUENCE [LARGE SCALE GENOMIC DNA]</scope>
    <source>
        <strain evidence="1 2">HMF7647</strain>
    </source>
</reference>
<dbReference type="RefSeq" id="WP_160845225.1">
    <property type="nucleotide sequence ID" value="NZ_WVHT01000006.1"/>
</dbReference>
<dbReference type="InterPro" id="IPR029069">
    <property type="entry name" value="HotDog_dom_sf"/>
</dbReference>
<dbReference type="PANTHER" id="PTHR31793:SF24">
    <property type="entry name" value="LONG-CHAIN ACYL-COA THIOESTERASE FADM"/>
    <property type="match status" value="1"/>
</dbReference>
<dbReference type="Gene3D" id="3.10.129.10">
    <property type="entry name" value="Hotdog Thioesterase"/>
    <property type="match status" value="1"/>
</dbReference>